<keyword evidence="2" id="KW-1185">Reference proteome</keyword>
<feature type="non-terminal residue" evidence="1">
    <location>
        <position position="1"/>
    </location>
</feature>
<evidence type="ECO:0000313" key="2">
    <source>
        <dbReference type="Proteomes" id="UP000242474"/>
    </source>
</evidence>
<protein>
    <recommendedName>
        <fullName evidence="3">CHCH domain-containing protein</fullName>
    </recommendedName>
</protein>
<dbReference type="Proteomes" id="UP000242474">
    <property type="component" value="Unassembled WGS sequence"/>
</dbReference>
<sequence>IPKLRVRPKKEKPAPQCAVQMVALTTCWTMGSPDSEKCQTLANNLARCMQGARAPKPPKSNINWHLARLGPQV</sequence>
<dbReference type="GO" id="GO:0005763">
    <property type="term" value="C:mitochondrial small ribosomal subunit"/>
    <property type="evidence" value="ECO:0007669"/>
    <property type="project" value="TreeGrafter"/>
</dbReference>
<organism evidence="1 2">
    <name type="scientific">Coemansia reversa (strain ATCC 12441 / NRRL 1564)</name>
    <dbReference type="NCBI Taxonomy" id="763665"/>
    <lineage>
        <taxon>Eukaryota</taxon>
        <taxon>Fungi</taxon>
        <taxon>Fungi incertae sedis</taxon>
        <taxon>Zoopagomycota</taxon>
        <taxon>Kickxellomycotina</taxon>
        <taxon>Kickxellomycetes</taxon>
        <taxon>Kickxellales</taxon>
        <taxon>Kickxellaceae</taxon>
        <taxon>Coemansia</taxon>
    </lineage>
</organism>
<dbReference type="AlphaFoldDB" id="A0A2G5BJT1"/>
<name>A0A2G5BJT1_COERN</name>
<dbReference type="InterPro" id="IPR017264">
    <property type="entry name" value="Ribosomal_mS37_fun"/>
</dbReference>
<gene>
    <name evidence="1" type="ORF">COEREDRAFT_22386</name>
</gene>
<evidence type="ECO:0008006" key="3">
    <source>
        <dbReference type="Google" id="ProtNLM"/>
    </source>
</evidence>
<reference evidence="1 2" key="1">
    <citation type="journal article" date="2015" name="Genome Biol. Evol.">
        <title>Phylogenomic analyses indicate that early fungi evolved digesting cell walls of algal ancestors of land plants.</title>
        <authorList>
            <person name="Chang Y."/>
            <person name="Wang S."/>
            <person name="Sekimoto S."/>
            <person name="Aerts A.L."/>
            <person name="Choi C."/>
            <person name="Clum A."/>
            <person name="LaButti K.M."/>
            <person name="Lindquist E.A."/>
            <person name="Yee Ngan C."/>
            <person name="Ohm R.A."/>
            <person name="Salamov A.A."/>
            <person name="Grigoriev I.V."/>
            <person name="Spatafora J.W."/>
            <person name="Berbee M.L."/>
        </authorList>
    </citation>
    <scope>NUCLEOTIDE SEQUENCE [LARGE SCALE GENOMIC DNA]</scope>
    <source>
        <strain evidence="1 2">NRRL 1564</strain>
    </source>
</reference>
<proteinExistence type="predicted"/>
<evidence type="ECO:0000313" key="1">
    <source>
        <dbReference type="EMBL" id="PIA19263.1"/>
    </source>
</evidence>
<accession>A0A2G5BJT1</accession>
<dbReference type="GO" id="GO:0003735">
    <property type="term" value="F:structural constituent of ribosome"/>
    <property type="evidence" value="ECO:0007669"/>
    <property type="project" value="InterPro"/>
</dbReference>
<feature type="non-terminal residue" evidence="1">
    <location>
        <position position="73"/>
    </location>
</feature>
<dbReference type="OrthoDB" id="2210at2759"/>
<dbReference type="EMBL" id="KZ303487">
    <property type="protein sequence ID" value="PIA19263.1"/>
    <property type="molecule type" value="Genomic_DNA"/>
</dbReference>
<dbReference type="GO" id="GO:0032543">
    <property type="term" value="P:mitochondrial translation"/>
    <property type="evidence" value="ECO:0007669"/>
    <property type="project" value="InterPro"/>
</dbReference>
<dbReference type="PANTHER" id="PTHR28066:SF1">
    <property type="entry name" value="SMALL RIBOSOMAL SUBUNIT PROTEIN MS37"/>
    <property type="match status" value="1"/>
</dbReference>
<dbReference type="PANTHER" id="PTHR28066">
    <property type="entry name" value="37S RIBOSOMAL PROTEIN MRP10, MITOCHONDRIAL"/>
    <property type="match status" value="1"/>
</dbReference>